<evidence type="ECO:0000313" key="10">
    <source>
        <dbReference type="Proteomes" id="UP000189733"/>
    </source>
</evidence>
<dbReference type="Gene3D" id="1.20.81.30">
    <property type="entry name" value="Type II secretion system (T2SS), domain F"/>
    <property type="match status" value="2"/>
</dbReference>
<evidence type="ECO:0000256" key="4">
    <source>
        <dbReference type="ARBA" id="ARBA00022692"/>
    </source>
</evidence>
<evidence type="ECO:0000256" key="6">
    <source>
        <dbReference type="ARBA" id="ARBA00023136"/>
    </source>
</evidence>
<gene>
    <name evidence="9" type="ORF">SAMN02745702_02349</name>
</gene>
<keyword evidence="10" id="KW-1185">Reference proteome</keyword>
<dbReference type="InterPro" id="IPR042094">
    <property type="entry name" value="T2SS_GspF_sf"/>
</dbReference>
<dbReference type="PRINTS" id="PR00812">
    <property type="entry name" value="BCTERIALGSPF"/>
</dbReference>
<evidence type="ECO:0000256" key="7">
    <source>
        <dbReference type="SAM" id="Phobius"/>
    </source>
</evidence>
<dbReference type="PANTHER" id="PTHR30012:SF0">
    <property type="entry name" value="TYPE II SECRETION SYSTEM PROTEIN F-RELATED"/>
    <property type="match status" value="1"/>
</dbReference>
<feature type="domain" description="Type II secretion system protein GspF" evidence="8">
    <location>
        <begin position="84"/>
        <end position="207"/>
    </location>
</feature>
<dbReference type="STRING" id="1121442.SAMN02745702_02349"/>
<evidence type="ECO:0000256" key="3">
    <source>
        <dbReference type="ARBA" id="ARBA00022475"/>
    </source>
</evidence>
<evidence type="ECO:0000256" key="1">
    <source>
        <dbReference type="ARBA" id="ARBA00004651"/>
    </source>
</evidence>
<name>A0A1T4WJD6_9BACT</name>
<accession>A0A1T4WJD6</accession>
<dbReference type="AlphaFoldDB" id="A0A1T4WJD6"/>
<evidence type="ECO:0000259" key="8">
    <source>
        <dbReference type="Pfam" id="PF00482"/>
    </source>
</evidence>
<feature type="transmembrane region" description="Helical" evidence="7">
    <location>
        <begin position="390"/>
        <end position="411"/>
    </location>
</feature>
<dbReference type="PANTHER" id="PTHR30012">
    <property type="entry name" value="GENERAL SECRETION PATHWAY PROTEIN"/>
    <property type="match status" value="1"/>
</dbReference>
<keyword evidence="5 7" id="KW-1133">Transmembrane helix</keyword>
<dbReference type="Pfam" id="PF00482">
    <property type="entry name" value="T2SSF"/>
    <property type="match status" value="2"/>
</dbReference>
<proteinExistence type="inferred from homology"/>
<evidence type="ECO:0000256" key="2">
    <source>
        <dbReference type="ARBA" id="ARBA00005745"/>
    </source>
</evidence>
<sequence>MSRVSAHKEHRGAHCYEYVAVDAQGAGCRALVHADTQKAAIAQLRDQNLIPLELREYQEKSSWDRFRAPAFSPCSMNRHERLVFLERLGTLVDAGLSLDEVLGAMENEEKLGRRRRVVHTLRDDLRSGSSFAQALAKYPRIFPPLWISMLEAGERAGQLAAAITRLARFAEDEQSLRHDVQGALAYPLFLLLTGLGVCMFLLVRVVPELRGLFMDMRMELPLPTQLLVTFSTGMEKHGLAVLGGVCLCGFGLWCFFQSRTGRPVWDALCLRLPIWGVVNRQQHQAQICGALSALLQSGVPLSEALGALCSLTQNVKFSKGLHRVQEAVVAGTSLASAFRDERILRPFDVQMLEAGERGGRLVSMLQTMQKLALREVKIRQKVMLSLVEPVLILALGSGVGFLVLAVLLPLFRMSELVG</sequence>
<feature type="transmembrane region" description="Helical" evidence="7">
    <location>
        <begin position="237"/>
        <end position="256"/>
    </location>
</feature>
<dbReference type="RefSeq" id="WP_078685632.1">
    <property type="nucleotide sequence ID" value="NZ_FUYA01000008.1"/>
</dbReference>
<dbReference type="GO" id="GO:0005886">
    <property type="term" value="C:plasma membrane"/>
    <property type="evidence" value="ECO:0007669"/>
    <property type="project" value="UniProtKB-SubCell"/>
</dbReference>
<comment type="subcellular location">
    <subcellularLocation>
        <location evidence="1">Cell membrane</location>
        <topology evidence="1">Multi-pass membrane protein</topology>
    </subcellularLocation>
</comment>
<evidence type="ECO:0000256" key="5">
    <source>
        <dbReference type="ARBA" id="ARBA00022989"/>
    </source>
</evidence>
<evidence type="ECO:0000313" key="9">
    <source>
        <dbReference type="EMBL" id="SKA77454.1"/>
    </source>
</evidence>
<dbReference type="EMBL" id="FUYA01000008">
    <property type="protein sequence ID" value="SKA77454.1"/>
    <property type="molecule type" value="Genomic_DNA"/>
</dbReference>
<dbReference type="InterPro" id="IPR018076">
    <property type="entry name" value="T2SS_GspF_dom"/>
</dbReference>
<feature type="transmembrane region" description="Helical" evidence="7">
    <location>
        <begin position="184"/>
        <end position="206"/>
    </location>
</feature>
<feature type="domain" description="Type II secretion system protein GspF" evidence="8">
    <location>
        <begin position="289"/>
        <end position="409"/>
    </location>
</feature>
<keyword evidence="4 7" id="KW-0812">Transmembrane</keyword>
<keyword evidence="6 7" id="KW-0472">Membrane</keyword>
<dbReference type="Proteomes" id="UP000189733">
    <property type="component" value="Unassembled WGS sequence"/>
</dbReference>
<dbReference type="InterPro" id="IPR003004">
    <property type="entry name" value="GspF/PilC"/>
</dbReference>
<organism evidence="9 10">
    <name type="scientific">Desulfobaculum bizertense DSM 18034</name>
    <dbReference type="NCBI Taxonomy" id="1121442"/>
    <lineage>
        <taxon>Bacteria</taxon>
        <taxon>Pseudomonadati</taxon>
        <taxon>Thermodesulfobacteriota</taxon>
        <taxon>Desulfovibrionia</taxon>
        <taxon>Desulfovibrionales</taxon>
        <taxon>Desulfovibrionaceae</taxon>
        <taxon>Desulfobaculum</taxon>
    </lineage>
</organism>
<comment type="similarity">
    <text evidence="2">Belongs to the GSP F family.</text>
</comment>
<protein>
    <submittedName>
        <fullName evidence="9">General secretion pathway protein F</fullName>
    </submittedName>
</protein>
<reference evidence="9 10" key="1">
    <citation type="submission" date="2017-02" db="EMBL/GenBank/DDBJ databases">
        <authorList>
            <person name="Peterson S.W."/>
        </authorList>
    </citation>
    <scope>NUCLEOTIDE SEQUENCE [LARGE SCALE GENOMIC DNA]</scope>
    <source>
        <strain evidence="9 10">DSM 18034</strain>
    </source>
</reference>
<dbReference type="OrthoDB" id="9805682at2"/>
<keyword evidence="3" id="KW-1003">Cell membrane</keyword>